<sequence>MFCEYNNLIKSVMNDQQPNQTNIFGLAEQFPNVAELCNALYERELLSLATSNIKDPILLKRKLSGLTYHIKNAAEFLINEPTPIDVDVHNGTWKSKQANKCPAAKLVADEQSIAKAETWFTQHHYHGAVVCVYVNDYGNEHIELDSIDMFANPVSKLHTNKFGWFTLNGESLETAKNHVTHRLIKPNKAIFSAACSGHTWNTKGKSTPRALSLRELLLSTNINWKTFS</sequence>
<dbReference type="Proteomes" id="UP000009282">
    <property type="component" value="Chromosome"/>
</dbReference>
<dbReference type="EMBL" id="CP003060">
    <property type="protein sequence ID" value="AEP30609.1"/>
    <property type="molecule type" value="Genomic_DNA"/>
</dbReference>
<dbReference type="KEGG" id="gni:GNIT_2512"/>
<proteinExistence type="predicted"/>
<organism evidence="1 2">
    <name type="scientific">Glaciecola nitratireducens (strain JCM 12485 / KCTC 12276 / FR1064)</name>
    <dbReference type="NCBI Taxonomy" id="1085623"/>
    <lineage>
        <taxon>Bacteria</taxon>
        <taxon>Pseudomonadati</taxon>
        <taxon>Pseudomonadota</taxon>
        <taxon>Gammaproteobacteria</taxon>
        <taxon>Alteromonadales</taxon>
        <taxon>Alteromonadaceae</taxon>
        <taxon>Brumicola</taxon>
    </lineage>
</organism>
<protein>
    <submittedName>
        <fullName evidence="1">Uncharacterized protein</fullName>
    </submittedName>
</protein>
<reference evidence="1 2" key="1">
    <citation type="journal article" date="2011" name="J. Bacteriol.">
        <title>Complete genome sequence of seawater bacterium Glaciecola nitratireducens FR1064T.</title>
        <authorList>
            <person name="Bian F."/>
            <person name="Qin Q.L."/>
            <person name="Xie B.B."/>
            <person name="Shu Y.L."/>
            <person name="Zhang X.Y."/>
            <person name="Yu Y."/>
            <person name="Chen B."/>
            <person name="Chen X.L."/>
            <person name="Zhou B.C."/>
            <person name="Zhang Y.Z."/>
        </authorList>
    </citation>
    <scope>NUCLEOTIDE SEQUENCE [LARGE SCALE GENOMIC DNA]</scope>
    <source>
        <strain evidence="2">JCM 12485 / KCTC 12276 / FR1064</strain>
    </source>
</reference>
<dbReference type="HOGENOM" id="CLU_1314539_0_0_6"/>
<evidence type="ECO:0000313" key="2">
    <source>
        <dbReference type="Proteomes" id="UP000009282"/>
    </source>
</evidence>
<name>G4QM38_GLANF</name>
<evidence type="ECO:0000313" key="1">
    <source>
        <dbReference type="EMBL" id="AEP30609.1"/>
    </source>
</evidence>
<keyword evidence="2" id="KW-1185">Reference proteome</keyword>
<gene>
    <name evidence="1" type="ordered locus">GNIT_2512</name>
</gene>
<dbReference type="STRING" id="1085623.GNIT_2512"/>
<dbReference type="AlphaFoldDB" id="G4QM38"/>
<accession>G4QM38</accession>
<dbReference type="eggNOG" id="ENOG5031DVC">
    <property type="taxonomic scope" value="Bacteria"/>
</dbReference>